<evidence type="ECO:0000313" key="2">
    <source>
        <dbReference type="EMBL" id="MFC5219830.1"/>
    </source>
</evidence>
<gene>
    <name evidence="2" type="ORF">ACFPQ9_39040</name>
</gene>
<feature type="transmembrane region" description="Helical" evidence="1">
    <location>
        <begin position="406"/>
        <end position="427"/>
    </location>
</feature>
<keyword evidence="1" id="KW-1133">Transmembrane helix</keyword>
<name>A0ABW0CV82_STRCD</name>
<comment type="caution">
    <text evidence="2">The sequence shown here is derived from an EMBL/GenBank/DDBJ whole genome shotgun (WGS) entry which is preliminary data.</text>
</comment>
<keyword evidence="1" id="KW-0812">Transmembrane</keyword>
<evidence type="ECO:0000313" key="3">
    <source>
        <dbReference type="Proteomes" id="UP001596263"/>
    </source>
</evidence>
<organism evidence="2 3">
    <name type="scientific">Streptomyces coerulescens</name>
    <dbReference type="NCBI Taxonomy" id="29304"/>
    <lineage>
        <taxon>Bacteria</taxon>
        <taxon>Bacillati</taxon>
        <taxon>Actinomycetota</taxon>
        <taxon>Actinomycetes</taxon>
        <taxon>Kitasatosporales</taxon>
        <taxon>Streptomycetaceae</taxon>
        <taxon>Streptomyces</taxon>
    </lineage>
</organism>
<proteinExistence type="predicted"/>
<keyword evidence="1" id="KW-0472">Membrane</keyword>
<evidence type="ECO:0000256" key="1">
    <source>
        <dbReference type="SAM" id="Phobius"/>
    </source>
</evidence>
<keyword evidence="3" id="KW-1185">Reference proteome</keyword>
<accession>A0ABW0CV82</accession>
<dbReference type="EMBL" id="JBHSKM010000044">
    <property type="protein sequence ID" value="MFC5219830.1"/>
    <property type="molecule type" value="Genomic_DNA"/>
</dbReference>
<feature type="transmembrane region" description="Helical" evidence="1">
    <location>
        <begin position="363"/>
        <end position="386"/>
    </location>
</feature>
<dbReference type="Proteomes" id="UP001596263">
    <property type="component" value="Unassembled WGS sequence"/>
</dbReference>
<reference evidence="3" key="1">
    <citation type="journal article" date="2019" name="Int. J. Syst. Evol. Microbiol.">
        <title>The Global Catalogue of Microorganisms (GCM) 10K type strain sequencing project: providing services to taxonomists for standard genome sequencing and annotation.</title>
        <authorList>
            <consortium name="The Broad Institute Genomics Platform"/>
            <consortium name="The Broad Institute Genome Sequencing Center for Infectious Disease"/>
            <person name="Wu L."/>
            <person name="Ma J."/>
        </authorList>
    </citation>
    <scope>NUCLEOTIDE SEQUENCE [LARGE SCALE GENOMIC DNA]</scope>
    <source>
        <strain evidence="3">KCTC 42586</strain>
    </source>
</reference>
<sequence>MYGWAHTDESLVRMVRAGYTEVPLDDFFDVEVERRGHIRRMALEGLSLRSEGLPGGECEAEASVHVTVWSIGFAVWRVTMCGDDVRLPSHAAREWIAGLHALEHELPDGPVAEWRLRLDDREHVVRGNVRRLFDYLGFAAHEFMLDRPIDPDLLHRWSYTGAAARQRASELVDSGENAYIHPATFGTHMELLWTDARRVGPDPSRWAPGLMGFAEDSELESYTMDESHGRYWWFMREFQSLSVSVVQDDEMRPRNGVYEQFRVQLIEYLALRRGVLRSIQRETLRVAAERAPLARSRVSEWLWLMSVAMDEYVLAGWQAARFERMKVCFQQAASLRDMTTLESQVRLNIEAFQGRLDAESDRAGVAAAVLFGIVAATALVPGGQVAARSVLGLDGTFEDFPFSHPLAYLALTAGLLAVMALVGWGLLRRVRWLRPPRPDRGQGRLRRTRTLLTRAPAGRSLNSGRRDRG</sequence>
<dbReference type="RefSeq" id="WP_380864034.1">
    <property type="nucleotide sequence ID" value="NZ_JBHSKM010000044.1"/>
</dbReference>
<protein>
    <submittedName>
        <fullName evidence="2">Uncharacterized protein</fullName>
    </submittedName>
</protein>